<accession>A0A843ULZ7</accession>
<feature type="region of interest" description="Disordered" evidence="1">
    <location>
        <begin position="57"/>
        <end position="81"/>
    </location>
</feature>
<organism evidence="2 3">
    <name type="scientific">Colocasia esculenta</name>
    <name type="common">Wild taro</name>
    <name type="synonym">Arum esculentum</name>
    <dbReference type="NCBI Taxonomy" id="4460"/>
    <lineage>
        <taxon>Eukaryota</taxon>
        <taxon>Viridiplantae</taxon>
        <taxon>Streptophyta</taxon>
        <taxon>Embryophyta</taxon>
        <taxon>Tracheophyta</taxon>
        <taxon>Spermatophyta</taxon>
        <taxon>Magnoliopsida</taxon>
        <taxon>Liliopsida</taxon>
        <taxon>Araceae</taxon>
        <taxon>Aroideae</taxon>
        <taxon>Colocasieae</taxon>
        <taxon>Colocasia</taxon>
    </lineage>
</organism>
<reference evidence="2" key="1">
    <citation type="submission" date="2017-07" db="EMBL/GenBank/DDBJ databases">
        <title>Taro Niue Genome Assembly and Annotation.</title>
        <authorList>
            <person name="Atibalentja N."/>
            <person name="Keating K."/>
            <person name="Fields C.J."/>
        </authorList>
    </citation>
    <scope>NUCLEOTIDE SEQUENCE</scope>
    <source>
        <strain evidence="2">Niue_2</strain>
        <tissue evidence="2">Leaf</tissue>
    </source>
</reference>
<protein>
    <submittedName>
        <fullName evidence="2">Uncharacterized protein</fullName>
    </submittedName>
</protein>
<evidence type="ECO:0000313" key="2">
    <source>
        <dbReference type="EMBL" id="MQL83236.1"/>
    </source>
</evidence>
<keyword evidence="3" id="KW-1185">Reference proteome</keyword>
<dbReference type="AlphaFoldDB" id="A0A843ULZ7"/>
<proteinExistence type="predicted"/>
<evidence type="ECO:0000313" key="3">
    <source>
        <dbReference type="Proteomes" id="UP000652761"/>
    </source>
</evidence>
<sequence length="93" mass="10122">MTKSEEEISPCSSLLLLAPLFPALLNVLLSSSHILWVDRAELGWLTGARGKTLVREAELDREENSGLGGGSREEASGGSTRIEVWQDFLHASE</sequence>
<comment type="caution">
    <text evidence="2">The sequence shown here is derived from an EMBL/GenBank/DDBJ whole genome shotgun (WGS) entry which is preliminary data.</text>
</comment>
<dbReference type="EMBL" id="NMUH01000685">
    <property type="protein sequence ID" value="MQL83236.1"/>
    <property type="molecule type" value="Genomic_DNA"/>
</dbReference>
<name>A0A843ULZ7_COLES</name>
<evidence type="ECO:0000256" key="1">
    <source>
        <dbReference type="SAM" id="MobiDB-lite"/>
    </source>
</evidence>
<dbReference type="Proteomes" id="UP000652761">
    <property type="component" value="Unassembled WGS sequence"/>
</dbReference>
<feature type="non-terminal residue" evidence="2">
    <location>
        <position position="1"/>
    </location>
</feature>
<gene>
    <name evidence="2" type="ORF">Taro_015738</name>
</gene>